<evidence type="ECO:0000256" key="4">
    <source>
        <dbReference type="ARBA" id="ARBA00022898"/>
    </source>
</evidence>
<dbReference type="Gene3D" id="3.40.640.10">
    <property type="entry name" value="Type I PLP-dependent aspartate aminotransferase-like (Major domain)"/>
    <property type="match status" value="1"/>
</dbReference>
<dbReference type="EMBL" id="AP022853">
    <property type="protein sequence ID" value="BCB27876.1"/>
    <property type="molecule type" value="Genomic_DNA"/>
</dbReference>
<dbReference type="KEGG" id="slac:SKTS_27620"/>
<dbReference type="Gene3D" id="3.90.1150.180">
    <property type="match status" value="1"/>
</dbReference>
<evidence type="ECO:0000256" key="9">
    <source>
        <dbReference type="PIRSR" id="PIRSR618319-50"/>
    </source>
</evidence>
<comment type="catalytic activity">
    <reaction evidence="8">
        <text>L-seryl-tRNA(Sec) + selenophosphate + H(+) = L-selenocysteinyl-tRNA(Sec) + phosphate</text>
        <dbReference type="Rhea" id="RHEA:22728"/>
        <dbReference type="Rhea" id="RHEA-COMP:9742"/>
        <dbReference type="Rhea" id="RHEA-COMP:9743"/>
        <dbReference type="ChEBI" id="CHEBI:15378"/>
        <dbReference type="ChEBI" id="CHEBI:16144"/>
        <dbReference type="ChEBI" id="CHEBI:43474"/>
        <dbReference type="ChEBI" id="CHEBI:78533"/>
        <dbReference type="ChEBI" id="CHEBI:78573"/>
        <dbReference type="EC" id="2.9.1.1"/>
    </reaction>
</comment>
<dbReference type="InterPro" id="IPR025862">
    <property type="entry name" value="SelA_trans_N_dom"/>
</dbReference>
<protein>
    <recommendedName>
        <fullName evidence="8">L-seryl-tRNA(Sec) selenium transferase</fullName>
        <ecNumber evidence="8">2.9.1.1</ecNumber>
    </recommendedName>
    <alternativeName>
        <fullName evidence="8">Selenocysteine synthase</fullName>
        <shortName evidence="8">Sec synthase</shortName>
    </alternativeName>
    <alternativeName>
        <fullName evidence="8">Selenocysteinyl-tRNA(Sec) synthase</fullName>
    </alternativeName>
</protein>
<accession>A0A6F8VFS3</accession>
<dbReference type="Pfam" id="PF12390">
    <property type="entry name" value="Se-cys_synth_N"/>
    <property type="match status" value="1"/>
</dbReference>
<dbReference type="GO" id="GO:0004125">
    <property type="term" value="F:L-seryl-tRNA(Sec) selenium transferase activity"/>
    <property type="evidence" value="ECO:0007669"/>
    <property type="project" value="UniProtKB-UniRule"/>
</dbReference>
<dbReference type="GO" id="GO:0005737">
    <property type="term" value="C:cytoplasm"/>
    <property type="evidence" value="ECO:0007669"/>
    <property type="project" value="UniProtKB-SubCell"/>
</dbReference>
<keyword evidence="12" id="KW-1185">Reference proteome</keyword>
<dbReference type="NCBIfam" id="TIGR00474">
    <property type="entry name" value="selA"/>
    <property type="match status" value="1"/>
</dbReference>
<dbReference type="InterPro" id="IPR015424">
    <property type="entry name" value="PyrdxlP-dep_Trfase"/>
</dbReference>
<proteinExistence type="inferred from homology"/>
<feature type="modified residue" description="N6-(pyridoxal phosphate)lysine" evidence="8 9">
    <location>
        <position position="304"/>
    </location>
</feature>
<evidence type="ECO:0000313" key="11">
    <source>
        <dbReference type="EMBL" id="BCB27876.1"/>
    </source>
</evidence>
<evidence type="ECO:0000256" key="2">
    <source>
        <dbReference type="ARBA" id="ARBA00022490"/>
    </source>
</evidence>
<name>A0A6F8VFS3_9PROT</name>
<dbReference type="InterPro" id="IPR004534">
    <property type="entry name" value="SelA_trans"/>
</dbReference>
<sequence>MTARPVLISRPASAFAAIPSVDRVLNLPGVAALVLEYGREAVLSATRALLLGLREALAQGDELSGDALAEPNLTQALHARLEADALPSLRPVFNLTGTVLHTNLGRAMMPEEAVAAVAQAMSRPCNLEFDLGGGARGDRDSLVEHLLCELTGAEAATVVNNNAAAVFLALNTLANRKEVIVSRGELVEIGGAFRVPDIMSRSGGRLHEVGTTNRTHARDFREAIGPKTGLLLKVHASNYAIVGFTAAVPEDEVAAIAHEHDLPFMIDLGSGTLVDLAQYGLPHEPTPQEALANGADLVTFSGDKLLGGPQAGILVGKKALIARIKKNPLKRALRVDKMTYAALEAVLRLYRDPQRLAQRLPALRQLTRPAGEIEAVARRLLPVLQAAWAGRAQVSLKTCASQIGSGSLPVDLQPSFALAIEPLVKGKGAGTALGKIEQAFRTLPVPVIGRIADGAFCLDMRCLEDEVGFVAQLSRLNPT</sequence>
<dbReference type="PANTHER" id="PTHR32328:SF0">
    <property type="entry name" value="L-SERYL-TRNA(SEC) SELENIUM TRANSFERASE"/>
    <property type="match status" value="1"/>
</dbReference>
<dbReference type="EC" id="2.9.1.1" evidence="8"/>
<comment type="cofactor">
    <cofactor evidence="1 8 9">
        <name>pyridoxal 5'-phosphate</name>
        <dbReference type="ChEBI" id="CHEBI:597326"/>
    </cofactor>
</comment>
<keyword evidence="4 8" id="KW-0663">Pyridoxal phosphate</keyword>
<evidence type="ECO:0000256" key="1">
    <source>
        <dbReference type="ARBA" id="ARBA00001933"/>
    </source>
</evidence>
<gene>
    <name evidence="8 11" type="primary">selA</name>
    <name evidence="11" type="ORF">SKTS_27620</name>
</gene>
<comment type="function">
    <text evidence="8">Converts seryl-tRNA(Sec) to selenocysteinyl-tRNA(Sec) required for selenoprotein biosynthesis.</text>
</comment>
<dbReference type="FunFam" id="3.40.640.10:FF:000028">
    <property type="entry name" value="L-seryl-tRNA(Sec) selenium transferase"/>
    <property type="match status" value="1"/>
</dbReference>
<comment type="pathway">
    <text evidence="8">Aminoacyl-tRNA biosynthesis; selenocysteinyl-tRNA(Sec) biosynthesis; selenocysteinyl-tRNA(Sec) from L-seryl-tRNA(Sec) (bacterial route): step 1/1.</text>
</comment>
<dbReference type="PANTHER" id="PTHR32328">
    <property type="entry name" value="L-SERYL-TRNA(SEC) SELENIUM TRANSFERASE"/>
    <property type="match status" value="1"/>
</dbReference>
<reference evidence="12" key="1">
    <citation type="submission" date="2020-03" db="EMBL/GenBank/DDBJ databases">
        <title>Complete genome sequence of sulfur-oxidizing bacterium skT11.</title>
        <authorList>
            <person name="Kanda M."/>
            <person name="Kojima H."/>
            <person name="Fukui M."/>
        </authorList>
    </citation>
    <scope>NUCLEOTIDE SEQUENCE [LARGE SCALE GENOMIC DNA]</scope>
    <source>
        <strain evidence="12">skT11</strain>
    </source>
</reference>
<dbReference type="GO" id="GO:0001514">
    <property type="term" value="P:selenocysteine incorporation"/>
    <property type="evidence" value="ECO:0007669"/>
    <property type="project" value="UniProtKB-UniRule"/>
</dbReference>
<evidence type="ECO:0000256" key="8">
    <source>
        <dbReference type="HAMAP-Rule" id="MF_00423"/>
    </source>
</evidence>
<dbReference type="Proteomes" id="UP000502260">
    <property type="component" value="Chromosome"/>
</dbReference>
<evidence type="ECO:0000256" key="6">
    <source>
        <dbReference type="ARBA" id="ARBA00023266"/>
    </source>
</evidence>
<dbReference type="InterPro" id="IPR015421">
    <property type="entry name" value="PyrdxlP-dep_Trfase_major"/>
</dbReference>
<dbReference type="HAMAP" id="MF_00423">
    <property type="entry name" value="SelA"/>
    <property type="match status" value="1"/>
</dbReference>
<evidence type="ECO:0000259" key="10">
    <source>
        <dbReference type="Pfam" id="PF12390"/>
    </source>
</evidence>
<comment type="similarity">
    <text evidence="7 8">Belongs to the SelA family.</text>
</comment>
<feature type="domain" description="L-seryl-tRNA selenium transferase N-terminal" evidence="10">
    <location>
        <begin position="15"/>
        <end position="50"/>
    </location>
</feature>
<dbReference type="InterPro" id="IPR018319">
    <property type="entry name" value="SelA-like"/>
</dbReference>
<keyword evidence="6 8" id="KW-0711">Selenium</keyword>
<keyword evidence="2 8" id="KW-0963">Cytoplasm</keyword>
<comment type="subcellular location">
    <subcellularLocation>
        <location evidence="8">Cytoplasm</location>
    </subcellularLocation>
</comment>
<dbReference type="AlphaFoldDB" id="A0A6F8VFS3"/>
<evidence type="ECO:0000313" key="12">
    <source>
        <dbReference type="Proteomes" id="UP000502260"/>
    </source>
</evidence>
<dbReference type="GO" id="GO:0001717">
    <property type="term" value="P:conversion of seryl-tRNAsec to selenocys-tRNAsec"/>
    <property type="evidence" value="ECO:0007669"/>
    <property type="project" value="UniProtKB-UniRule"/>
</dbReference>
<keyword evidence="5 8" id="KW-0648">Protein biosynthesis</keyword>
<dbReference type="RefSeq" id="WP_173066294.1">
    <property type="nucleotide sequence ID" value="NZ_AP022853.1"/>
</dbReference>
<dbReference type="Pfam" id="PF03841">
    <property type="entry name" value="SelA"/>
    <property type="match status" value="1"/>
</dbReference>
<evidence type="ECO:0000256" key="7">
    <source>
        <dbReference type="ARBA" id="ARBA00044507"/>
    </source>
</evidence>
<evidence type="ECO:0000256" key="5">
    <source>
        <dbReference type="ARBA" id="ARBA00022917"/>
    </source>
</evidence>
<organism evidence="11 12">
    <name type="scientific">Sulfurimicrobium lacus</name>
    <dbReference type="NCBI Taxonomy" id="2715678"/>
    <lineage>
        <taxon>Bacteria</taxon>
        <taxon>Pseudomonadati</taxon>
        <taxon>Pseudomonadota</taxon>
        <taxon>Betaproteobacteria</taxon>
        <taxon>Nitrosomonadales</taxon>
        <taxon>Sulfuricellaceae</taxon>
        <taxon>Sulfurimicrobium</taxon>
    </lineage>
</organism>
<dbReference type="SUPFAM" id="SSF53383">
    <property type="entry name" value="PLP-dependent transferases"/>
    <property type="match status" value="1"/>
</dbReference>
<dbReference type="UniPathway" id="UPA00906">
    <property type="reaction ID" value="UER00896"/>
</dbReference>
<evidence type="ECO:0000256" key="3">
    <source>
        <dbReference type="ARBA" id="ARBA00022679"/>
    </source>
</evidence>
<keyword evidence="3 8" id="KW-0808">Transferase</keyword>